<dbReference type="STRING" id="1294262.GCA_001316085_01168"/>
<evidence type="ECO:0000256" key="3">
    <source>
        <dbReference type="ARBA" id="ARBA00023274"/>
    </source>
</evidence>
<reference evidence="9" key="1">
    <citation type="submission" date="2018-09" db="EMBL/GenBank/DDBJ databases">
        <title>Complete Genome Sequencing of Sulfolobus sp. JCM 16834.</title>
        <authorList>
            <person name="Kato S."/>
            <person name="Itoh T."/>
            <person name="Ohkuma M."/>
        </authorList>
    </citation>
    <scope>NUCLEOTIDE SEQUENCE [LARGE SCALE GENOMIC DNA]</scope>
    <source>
        <strain evidence="9">IC-007</strain>
    </source>
</reference>
<dbReference type="EMBL" id="AP018929">
    <property type="protein sequence ID" value="BBG23912.1"/>
    <property type="molecule type" value="Genomic_DNA"/>
</dbReference>
<accession>A0A510E2H0</accession>
<dbReference type="GO" id="GO:1990904">
    <property type="term" value="C:ribonucleoprotein complex"/>
    <property type="evidence" value="ECO:0007669"/>
    <property type="project" value="UniProtKB-KW"/>
</dbReference>
<dbReference type="Proteomes" id="UP000322983">
    <property type="component" value="Chromosome"/>
</dbReference>
<name>A0A510DUL7_9CREN</name>
<dbReference type="Gene3D" id="1.10.1620.10">
    <property type="entry name" value="Ribosomal protein L39e"/>
    <property type="match status" value="1"/>
</dbReference>
<dbReference type="Proteomes" id="UP000325030">
    <property type="component" value="Chromosome"/>
</dbReference>
<evidence type="ECO:0000313" key="7">
    <source>
        <dbReference type="EMBL" id="BBG26667.1"/>
    </source>
</evidence>
<organism evidence="6 8">
    <name type="scientific">Sulfuracidifex tepidarius</name>
    <dbReference type="NCBI Taxonomy" id="1294262"/>
    <lineage>
        <taxon>Archaea</taxon>
        <taxon>Thermoproteota</taxon>
        <taxon>Thermoprotei</taxon>
        <taxon>Sulfolobales</taxon>
        <taxon>Sulfolobaceae</taxon>
        <taxon>Sulfuracidifex</taxon>
    </lineage>
</organism>
<evidence type="ECO:0000256" key="1">
    <source>
        <dbReference type="ARBA" id="ARBA00009339"/>
    </source>
</evidence>
<proteinExistence type="inferred from homology"/>
<keyword evidence="8" id="KW-1185">Reference proteome</keyword>
<dbReference type="AlphaFoldDB" id="A0A510DUL7"/>
<dbReference type="EMBL" id="AP018930">
    <property type="protein sequence ID" value="BBG26667.1"/>
    <property type="molecule type" value="Genomic_DNA"/>
</dbReference>
<evidence type="ECO:0000313" key="9">
    <source>
        <dbReference type="Proteomes" id="UP000325030"/>
    </source>
</evidence>
<dbReference type="FunFam" id="1.10.1620.10:FF:000001">
    <property type="entry name" value="60S ribosomal protein-like L39"/>
    <property type="match status" value="1"/>
</dbReference>
<dbReference type="KEGG" id="step:IC006_1210"/>
<evidence type="ECO:0000256" key="4">
    <source>
        <dbReference type="ARBA" id="ARBA00035234"/>
    </source>
</evidence>
<protein>
    <recommendedName>
        <fullName evidence="4 5">Large ribosomal subunit protein eL39</fullName>
    </recommendedName>
</protein>
<evidence type="ECO:0000313" key="8">
    <source>
        <dbReference type="Proteomes" id="UP000322983"/>
    </source>
</evidence>
<sequence>MSTHKNLGKKLRLGKAMKNNESVPVWVILRTNGKYKYNLMRRDWRRNDLKV</sequence>
<accession>A0A510DUL7</accession>
<reference evidence="6 8" key="2">
    <citation type="journal article" date="2020" name="Int. J. Syst. Evol. Microbiol.">
        <title>Sulfuracidifex tepidarius gen. nov., sp. nov. and transfer of Sulfolobus metallicus Huber and Stetter 1992 to the genus Sulfuracidifex as Sulfuracidifex metallicus comb. nov.</title>
        <authorList>
            <person name="Itoh T."/>
            <person name="Miura T."/>
            <person name="Sakai H.D."/>
            <person name="Kato S."/>
            <person name="Ohkuma M."/>
            <person name="Takashina T."/>
        </authorList>
    </citation>
    <scope>NUCLEOTIDE SEQUENCE [LARGE SCALE GENOMIC DNA]</scope>
    <source>
        <strain evidence="6 8">IC-006</strain>
        <strain evidence="7">IC-007</strain>
    </source>
</reference>
<dbReference type="GO" id="GO:0006412">
    <property type="term" value="P:translation"/>
    <property type="evidence" value="ECO:0007669"/>
    <property type="project" value="UniProtKB-UniRule"/>
</dbReference>
<evidence type="ECO:0000256" key="2">
    <source>
        <dbReference type="ARBA" id="ARBA00022980"/>
    </source>
</evidence>
<evidence type="ECO:0000256" key="5">
    <source>
        <dbReference type="HAMAP-Rule" id="MF_00629"/>
    </source>
</evidence>
<dbReference type="InterPro" id="IPR000077">
    <property type="entry name" value="Ribosomal_eL39"/>
</dbReference>
<gene>
    <name evidence="5" type="primary">rpl39e</name>
    <name evidence="6" type="ORF">IC006_1210</name>
    <name evidence="7" type="ORF">IC007_1185</name>
</gene>
<dbReference type="Pfam" id="PF00832">
    <property type="entry name" value="Ribosomal_L39"/>
    <property type="match status" value="1"/>
</dbReference>
<evidence type="ECO:0000313" key="6">
    <source>
        <dbReference type="EMBL" id="BBG23912.1"/>
    </source>
</evidence>
<comment type="similarity">
    <text evidence="1 5">Belongs to the eukaryotic ribosomal protein eL39 family.</text>
</comment>
<keyword evidence="3 5" id="KW-0687">Ribonucleoprotein</keyword>
<dbReference type="NCBIfam" id="NF002316">
    <property type="entry name" value="PRK01242.1"/>
    <property type="match status" value="1"/>
</dbReference>
<dbReference type="GO" id="GO:0003735">
    <property type="term" value="F:structural constituent of ribosome"/>
    <property type="evidence" value="ECO:0007669"/>
    <property type="project" value="InterPro"/>
</dbReference>
<dbReference type="HAMAP" id="MF_00629">
    <property type="entry name" value="Ribosomal_eL39"/>
    <property type="match status" value="1"/>
</dbReference>
<dbReference type="OrthoDB" id="65887at2157"/>
<dbReference type="SUPFAM" id="SSF48662">
    <property type="entry name" value="Ribosomal protein L39e"/>
    <property type="match status" value="1"/>
</dbReference>
<dbReference type="GO" id="GO:0005840">
    <property type="term" value="C:ribosome"/>
    <property type="evidence" value="ECO:0007669"/>
    <property type="project" value="UniProtKB-KW"/>
</dbReference>
<keyword evidence="2 5" id="KW-0689">Ribosomal protein</keyword>
<dbReference type="InterPro" id="IPR023626">
    <property type="entry name" value="Ribosomal_eL39_dom_sf"/>
</dbReference>
<dbReference type="GeneID" id="41717530"/>
<dbReference type="RefSeq" id="WP_054845584.1">
    <property type="nucleotide sequence ID" value="NZ_AP018929.1"/>
</dbReference>